<feature type="chain" id="PRO_5045068022" description="Porin" evidence="1">
    <location>
        <begin position="21"/>
        <end position="156"/>
    </location>
</feature>
<keyword evidence="3" id="KW-1185">Reference proteome</keyword>
<organism evidence="2 3">
    <name type="scientific">Thioclava sediminum</name>
    <dbReference type="NCBI Taxonomy" id="1915319"/>
    <lineage>
        <taxon>Bacteria</taxon>
        <taxon>Pseudomonadati</taxon>
        <taxon>Pseudomonadota</taxon>
        <taxon>Alphaproteobacteria</taxon>
        <taxon>Rhodobacterales</taxon>
        <taxon>Paracoccaceae</taxon>
        <taxon>Thioclava</taxon>
    </lineage>
</organism>
<dbReference type="RefSeq" id="WP_078603946.1">
    <property type="nucleotide sequence ID" value="NZ_MPZV01000001.1"/>
</dbReference>
<keyword evidence="1" id="KW-0732">Signal</keyword>
<sequence length="156" mass="16082">MKRMMTIAAVTACLASAAMANDTKGFVGLNWTFGPGASGLEGVFGAMNYDLDPNGDINGAKLSLHLGMGPGPVQGKIKLTGVAGQDNAMAELGMGYGSRGWFGTGGLMGEHWNVGGDLFFQGGWEGFGGIHSLQFDRPKAPTAPVLEPPPQEAQPG</sequence>
<evidence type="ECO:0008006" key="4">
    <source>
        <dbReference type="Google" id="ProtNLM"/>
    </source>
</evidence>
<name>A0ABX3N0H2_9RHOB</name>
<proteinExistence type="predicted"/>
<feature type="signal peptide" evidence="1">
    <location>
        <begin position="1"/>
        <end position="20"/>
    </location>
</feature>
<comment type="caution">
    <text evidence="2">The sequence shown here is derived from an EMBL/GenBank/DDBJ whole genome shotgun (WGS) entry which is preliminary data.</text>
</comment>
<evidence type="ECO:0000313" key="2">
    <source>
        <dbReference type="EMBL" id="OOY25454.1"/>
    </source>
</evidence>
<evidence type="ECO:0000313" key="3">
    <source>
        <dbReference type="Proteomes" id="UP000190787"/>
    </source>
</evidence>
<dbReference type="Proteomes" id="UP000190787">
    <property type="component" value="Unassembled WGS sequence"/>
</dbReference>
<protein>
    <recommendedName>
        <fullName evidence="4">Porin</fullName>
    </recommendedName>
</protein>
<reference evidence="2 3" key="1">
    <citation type="submission" date="2016-11" db="EMBL/GenBank/DDBJ databases">
        <title>A multilocus sequence analysis scheme for characterization of bacteria in the genus Thioclava.</title>
        <authorList>
            <person name="Liu Y."/>
            <person name="Shao Z."/>
        </authorList>
    </citation>
    <scope>NUCLEOTIDE SEQUENCE [LARGE SCALE GENOMIC DNA]</scope>
    <source>
        <strain evidence="2 3">TAW-CT134</strain>
    </source>
</reference>
<dbReference type="EMBL" id="MPZV01000001">
    <property type="protein sequence ID" value="OOY25454.1"/>
    <property type="molecule type" value="Genomic_DNA"/>
</dbReference>
<gene>
    <name evidence="2" type="ORF">BMI91_03330</name>
</gene>
<accession>A0ABX3N0H2</accession>
<evidence type="ECO:0000256" key="1">
    <source>
        <dbReference type="SAM" id="SignalP"/>
    </source>
</evidence>